<dbReference type="Proteomes" id="UP000031465">
    <property type="component" value="Unassembled WGS sequence"/>
</dbReference>
<reference evidence="1 2" key="1">
    <citation type="journal article" date="2014" name="Mol. Biol. Evol.">
        <title>Massive expansion of Ubiquitination-related gene families within the Chlamydiae.</title>
        <authorList>
            <person name="Domman D."/>
            <person name="Collingro A."/>
            <person name="Lagkouvardos I."/>
            <person name="Gehre L."/>
            <person name="Weinmaier T."/>
            <person name="Rattei T."/>
            <person name="Subtil A."/>
            <person name="Horn M."/>
        </authorList>
    </citation>
    <scope>NUCLEOTIDE SEQUENCE [LARGE SCALE GENOMIC DNA]</scope>
    <source>
        <strain evidence="1 2">EI2</strain>
    </source>
</reference>
<dbReference type="RefSeq" id="WP_039360096.1">
    <property type="nucleotide sequence ID" value="NZ_JSAN01000120.1"/>
</dbReference>
<dbReference type="AlphaFoldDB" id="A0A0C1H807"/>
<organism evidence="1 2">
    <name type="scientific">Candidatus Protochlamydia amoebophila</name>
    <dbReference type="NCBI Taxonomy" id="362787"/>
    <lineage>
        <taxon>Bacteria</taxon>
        <taxon>Pseudomonadati</taxon>
        <taxon>Chlamydiota</taxon>
        <taxon>Chlamydiia</taxon>
        <taxon>Parachlamydiales</taxon>
        <taxon>Parachlamydiaceae</taxon>
        <taxon>Candidatus Protochlamydia</taxon>
    </lineage>
</organism>
<comment type="caution">
    <text evidence="1">The sequence shown here is derived from an EMBL/GenBank/DDBJ whole genome shotgun (WGS) entry which is preliminary data.</text>
</comment>
<dbReference type="EMBL" id="JSAN01000120">
    <property type="protein sequence ID" value="KIC71033.1"/>
    <property type="molecule type" value="Genomic_DNA"/>
</dbReference>
<evidence type="ECO:0000313" key="2">
    <source>
        <dbReference type="Proteomes" id="UP000031465"/>
    </source>
</evidence>
<proteinExistence type="predicted"/>
<sequence length="159" mass="18250">MFDLKHEIEQYTGKKIDIDKQIDQVQREAKAKGQKIDDRYIKQIKRDFYREDKRHKHRAVWIAQCAEVDIPYSTVEADMQFDMNYVMAKSAKGEGKDIDVPIPIMVGATISLCGLFLVFVPLPGCQTAGVWLINTGVGILGSEAIQKWDQYDRDQKVKK</sequence>
<accession>A0A0C1H807</accession>
<name>A0A0C1H807_9BACT</name>
<evidence type="ECO:0000313" key="1">
    <source>
        <dbReference type="EMBL" id="KIC71033.1"/>
    </source>
</evidence>
<dbReference type="PATRIC" id="fig|362787.3.peg.1752"/>
<gene>
    <name evidence="1" type="ORF">DB44_EW00050</name>
</gene>
<protein>
    <submittedName>
        <fullName evidence="1">Uncharacterized protein</fullName>
    </submittedName>
</protein>